<feature type="signal peptide" evidence="2">
    <location>
        <begin position="1"/>
        <end position="19"/>
    </location>
</feature>
<proteinExistence type="predicted"/>
<protein>
    <recommendedName>
        <fullName evidence="5">Lipoprotein</fullName>
    </recommendedName>
</protein>
<feature type="region of interest" description="Disordered" evidence="1">
    <location>
        <begin position="22"/>
        <end position="64"/>
    </location>
</feature>
<sequence length="303" mass="33373">MAKKFIAALLALTMCAGLAGCGNKSDKKDSSTSKASANTSAADTDAANDENTADSKADDGGITVPTELNKDNIVISGISGDCNETPTSDELLAFAGLAIEQYRAIQTADKENIKQTLAFHKIIDPFCEIAQNTDIDITGLYLGDVDDDDLSLKEKEMITWGMMLSMCSDLDEADTDKADEYDALGDDLNNRLNFVNENLDFDEFSALFWNSGENFVPMGELNSDTIMIFELNGFERDGDDMFTNFDLVILNGNDMFRLFNVNAWYMDNTSGIMINHAERSDNNYADMTIDEIKQMIEEKGAEN</sequence>
<evidence type="ECO:0000256" key="1">
    <source>
        <dbReference type="SAM" id="MobiDB-lite"/>
    </source>
</evidence>
<dbReference type="OrthoDB" id="1817248at2"/>
<evidence type="ECO:0000313" key="3">
    <source>
        <dbReference type="EMBL" id="SEK60346.1"/>
    </source>
</evidence>
<accession>A0A1H7ICW8</accession>
<evidence type="ECO:0000256" key="2">
    <source>
        <dbReference type="SAM" id="SignalP"/>
    </source>
</evidence>
<dbReference type="EMBL" id="FOAT01000003">
    <property type="protein sequence ID" value="SEK60346.1"/>
    <property type="molecule type" value="Genomic_DNA"/>
</dbReference>
<dbReference type="RefSeq" id="WP_074831018.1">
    <property type="nucleotide sequence ID" value="NZ_FOAT01000003.1"/>
</dbReference>
<dbReference type="PROSITE" id="PS51257">
    <property type="entry name" value="PROKAR_LIPOPROTEIN"/>
    <property type="match status" value="1"/>
</dbReference>
<keyword evidence="2" id="KW-0732">Signal</keyword>
<feature type="compositionally biased region" description="Low complexity" evidence="1">
    <location>
        <begin position="32"/>
        <end position="45"/>
    </location>
</feature>
<gene>
    <name evidence="3" type="ORF">SAMN05216469_103339</name>
</gene>
<dbReference type="Proteomes" id="UP000186015">
    <property type="component" value="Unassembled WGS sequence"/>
</dbReference>
<feature type="chain" id="PRO_5038335865" description="Lipoprotein" evidence="2">
    <location>
        <begin position="20"/>
        <end position="303"/>
    </location>
</feature>
<name>A0A1H7ICW8_RUMAL</name>
<dbReference type="AlphaFoldDB" id="A0A1H7ICW8"/>
<organism evidence="3 4">
    <name type="scientific">Ruminococcus albus</name>
    <dbReference type="NCBI Taxonomy" id="1264"/>
    <lineage>
        <taxon>Bacteria</taxon>
        <taxon>Bacillati</taxon>
        <taxon>Bacillota</taxon>
        <taxon>Clostridia</taxon>
        <taxon>Eubacteriales</taxon>
        <taxon>Oscillospiraceae</taxon>
        <taxon>Ruminococcus</taxon>
    </lineage>
</organism>
<reference evidence="3 4" key="1">
    <citation type="submission" date="2016-10" db="EMBL/GenBank/DDBJ databases">
        <authorList>
            <person name="de Groot N.N."/>
        </authorList>
    </citation>
    <scope>NUCLEOTIDE SEQUENCE [LARGE SCALE GENOMIC DNA]</scope>
    <source>
        <strain evidence="3 4">KH2T6</strain>
    </source>
</reference>
<evidence type="ECO:0008006" key="5">
    <source>
        <dbReference type="Google" id="ProtNLM"/>
    </source>
</evidence>
<evidence type="ECO:0000313" key="4">
    <source>
        <dbReference type="Proteomes" id="UP000186015"/>
    </source>
</evidence>